<name>A0A0V1PSQ3_9ASCO</name>
<feature type="region of interest" description="Disordered" evidence="1">
    <location>
        <begin position="229"/>
        <end position="256"/>
    </location>
</feature>
<dbReference type="AlphaFoldDB" id="A0A0V1PSQ3"/>
<feature type="region of interest" description="Disordered" evidence="1">
    <location>
        <begin position="276"/>
        <end position="313"/>
    </location>
</feature>
<reference evidence="2 3" key="1">
    <citation type="submission" date="2015-11" db="EMBL/GenBank/DDBJ databases">
        <title>The genome of Debaryomyces fabryi.</title>
        <authorList>
            <person name="Tafer H."/>
            <person name="Lopandic K."/>
        </authorList>
    </citation>
    <scope>NUCLEOTIDE SEQUENCE [LARGE SCALE GENOMIC DNA]</scope>
    <source>
        <strain evidence="2 3">CBS 789</strain>
    </source>
</reference>
<dbReference type="GeneID" id="26842073"/>
<sequence>MAENTPKPSENYNKHGGDKTSDKTHDKREEQKLESLSTDMSTSPGKHDGSNSKKHLLSTSSREGIQVASKITPTRLANLLIRKGPLPIRHITSQLSVEVQGFEMLSLSKQRRLIMAAMEQMDPENNVVFEKIGWGQWAVRKVDSDYIVTEGTEKLEEEGEKKQINVHELRNQAGLKLGWSKKQQDKARRESITNRQANLHNLKLPNEPMGDMSAAIELDSESDYALSDIDDGADIDVDDDSDEDDDDDELFTFDQDDDGKFKTFKHTKSPPIKFANRVPLKFSPPPGGASRRKSSSSNNASISKHTQAYPHAHRNIFNRSRLNSIENFDNYILSSAKNSNVSINSPPPPVTTTISSLPLASWNSGYTQNNINASPDGLDSIATAMSGGRKSSFNESHLRSTLSSSLPRNSPHTNSHFHSQSNLHPSSATQSPPANSDSRKPHPNQRQKQNENISDTDEEDWATIGAESLRKSHQNNKDDPDSIDNGHKPTDNDQADERAAAFALVDLMSV</sequence>
<comment type="caution">
    <text evidence="2">The sequence shown here is derived from an EMBL/GenBank/DDBJ whole genome shotgun (WGS) entry which is preliminary data.</text>
</comment>
<dbReference type="OrthoDB" id="5391991at2759"/>
<evidence type="ECO:0008006" key="4">
    <source>
        <dbReference type="Google" id="ProtNLM"/>
    </source>
</evidence>
<gene>
    <name evidence="2" type="ORF">AC631_05064</name>
</gene>
<dbReference type="RefSeq" id="XP_015465286.1">
    <property type="nucleotide sequence ID" value="XM_015613893.1"/>
</dbReference>
<proteinExistence type="predicted"/>
<dbReference type="GO" id="GO:0005634">
    <property type="term" value="C:nucleus"/>
    <property type="evidence" value="ECO:0007669"/>
    <property type="project" value="TreeGrafter"/>
</dbReference>
<dbReference type="Proteomes" id="UP000054251">
    <property type="component" value="Unassembled WGS sequence"/>
</dbReference>
<feature type="compositionally biased region" description="Polar residues" evidence="1">
    <location>
        <begin position="444"/>
        <end position="453"/>
    </location>
</feature>
<feature type="compositionally biased region" description="Low complexity" evidence="1">
    <location>
        <begin position="295"/>
        <end position="304"/>
    </location>
</feature>
<feature type="region of interest" description="Disordered" evidence="1">
    <location>
        <begin position="1"/>
        <end position="64"/>
    </location>
</feature>
<dbReference type="GO" id="GO:0000432">
    <property type="term" value="P:positive regulation of transcription from RNA polymerase II promoter by glucose"/>
    <property type="evidence" value="ECO:0007669"/>
    <property type="project" value="TreeGrafter"/>
</dbReference>
<evidence type="ECO:0000313" key="2">
    <source>
        <dbReference type="EMBL" id="KRZ99183.1"/>
    </source>
</evidence>
<dbReference type="GO" id="GO:0043565">
    <property type="term" value="F:sequence-specific DNA binding"/>
    <property type="evidence" value="ECO:0007669"/>
    <property type="project" value="TreeGrafter"/>
</dbReference>
<feature type="compositionally biased region" description="Polar residues" evidence="1">
    <location>
        <begin position="389"/>
        <end position="436"/>
    </location>
</feature>
<dbReference type="PANTHER" id="PTHR28164">
    <property type="entry name" value="PROTEIN STB3"/>
    <property type="match status" value="1"/>
</dbReference>
<feature type="compositionally biased region" description="Basic and acidic residues" evidence="1">
    <location>
        <begin position="475"/>
        <end position="497"/>
    </location>
</feature>
<organism evidence="2 3">
    <name type="scientific">Debaryomyces fabryi</name>
    <dbReference type="NCBI Taxonomy" id="58627"/>
    <lineage>
        <taxon>Eukaryota</taxon>
        <taxon>Fungi</taxon>
        <taxon>Dikarya</taxon>
        <taxon>Ascomycota</taxon>
        <taxon>Saccharomycotina</taxon>
        <taxon>Pichiomycetes</taxon>
        <taxon>Debaryomycetaceae</taxon>
        <taxon>Debaryomyces</taxon>
    </lineage>
</organism>
<feature type="compositionally biased region" description="Polar residues" evidence="1">
    <location>
        <begin position="1"/>
        <end position="11"/>
    </location>
</feature>
<feature type="region of interest" description="Disordered" evidence="1">
    <location>
        <begin position="387"/>
        <end position="497"/>
    </location>
</feature>
<feature type="compositionally biased region" description="Polar residues" evidence="1">
    <location>
        <begin position="34"/>
        <end position="44"/>
    </location>
</feature>
<keyword evidence="3" id="KW-1185">Reference proteome</keyword>
<dbReference type="EMBL" id="LMYN01000166">
    <property type="protein sequence ID" value="KRZ99183.1"/>
    <property type="molecule type" value="Genomic_DNA"/>
</dbReference>
<dbReference type="PANTHER" id="PTHR28164:SF1">
    <property type="entry name" value="PROTEIN STB3"/>
    <property type="match status" value="1"/>
</dbReference>
<dbReference type="InterPro" id="IPR018818">
    <property type="entry name" value="Stb3"/>
</dbReference>
<evidence type="ECO:0000313" key="3">
    <source>
        <dbReference type="Proteomes" id="UP000054251"/>
    </source>
</evidence>
<evidence type="ECO:0000256" key="1">
    <source>
        <dbReference type="SAM" id="MobiDB-lite"/>
    </source>
</evidence>
<dbReference type="Pfam" id="PF10330">
    <property type="entry name" value="Stb3"/>
    <property type="match status" value="1"/>
</dbReference>
<accession>A0A0V1PSQ3</accession>
<protein>
    <recommendedName>
        <fullName evidence="4">Sin3 binding protein</fullName>
    </recommendedName>
</protein>
<feature type="compositionally biased region" description="Basic and acidic residues" evidence="1">
    <location>
        <begin position="12"/>
        <end position="33"/>
    </location>
</feature>